<proteinExistence type="predicted"/>
<name>A0A8J6J8P4_9FIRM</name>
<organism evidence="15 16">
    <name type="scientific">Flintibacter hominis</name>
    <dbReference type="NCBI Taxonomy" id="2763048"/>
    <lineage>
        <taxon>Bacteria</taxon>
        <taxon>Bacillati</taxon>
        <taxon>Bacillota</taxon>
        <taxon>Clostridia</taxon>
        <taxon>Eubacteriales</taxon>
        <taxon>Flintibacter</taxon>
    </lineage>
</organism>
<feature type="transmembrane region" description="Helical" evidence="13">
    <location>
        <begin position="462"/>
        <end position="482"/>
    </location>
</feature>
<dbReference type="InterPro" id="IPR003661">
    <property type="entry name" value="HisK_dim/P_dom"/>
</dbReference>
<dbReference type="Pfam" id="PF00512">
    <property type="entry name" value="HisKA"/>
    <property type="match status" value="1"/>
</dbReference>
<evidence type="ECO:0000256" key="1">
    <source>
        <dbReference type="ARBA" id="ARBA00000085"/>
    </source>
</evidence>
<dbReference type="Gene3D" id="3.30.565.10">
    <property type="entry name" value="Histidine kinase-like ATPase, C-terminal domain"/>
    <property type="match status" value="1"/>
</dbReference>
<keyword evidence="5" id="KW-0808">Transferase</keyword>
<dbReference type="SUPFAM" id="SSF55781">
    <property type="entry name" value="GAF domain-like"/>
    <property type="match status" value="1"/>
</dbReference>
<keyword evidence="10 13" id="KW-1133">Transmembrane helix</keyword>
<dbReference type="GO" id="GO:0005886">
    <property type="term" value="C:plasma membrane"/>
    <property type="evidence" value="ECO:0007669"/>
    <property type="project" value="TreeGrafter"/>
</dbReference>
<dbReference type="Gene3D" id="1.20.120.620">
    <property type="entry name" value="Backbone structure of the membrane domain of e. Coli histidine kinase receptor kdpd"/>
    <property type="match status" value="1"/>
</dbReference>
<evidence type="ECO:0000256" key="6">
    <source>
        <dbReference type="ARBA" id="ARBA00022692"/>
    </source>
</evidence>
<dbReference type="RefSeq" id="WP_186852822.1">
    <property type="nucleotide sequence ID" value="NZ_JACOPO010000004.1"/>
</dbReference>
<dbReference type="Proteomes" id="UP000628736">
    <property type="component" value="Unassembled WGS sequence"/>
</dbReference>
<dbReference type="Pfam" id="PF13493">
    <property type="entry name" value="DUF4118"/>
    <property type="match status" value="1"/>
</dbReference>
<evidence type="ECO:0000313" key="16">
    <source>
        <dbReference type="Proteomes" id="UP000628736"/>
    </source>
</evidence>
<dbReference type="InterPro" id="IPR003852">
    <property type="entry name" value="Sig_transdc_His_kinase_KdpD_N"/>
</dbReference>
<gene>
    <name evidence="15" type="ORF">H8S11_08410</name>
</gene>
<keyword evidence="16" id="KW-1185">Reference proteome</keyword>
<dbReference type="CDD" id="cd01987">
    <property type="entry name" value="USP_KdpD-like"/>
    <property type="match status" value="1"/>
</dbReference>
<dbReference type="Pfam" id="PF02702">
    <property type="entry name" value="KdpD"/>
    <property type="match status" value="1"/>
</dbReference>
<evidence type="ECO:0000256" key="4">
    <source>
        <dbReference type="ARBA" id="ARBA00022553"/>
    </source>
</evidence>
<sequence>MEQQTAVRIEKGRGALTIFASYFSGTGKTFRMLEAATQVHRAGGDVVIGLLSCSQWPQTQAMAEPFESMPQRVVTAGDDVIYEIDLDACLKRRPQILLIDDLSHVNAEGSRHKNRYRDIEELLKAGIDVYTTVDIQHIESIQETVFEIFGAPESERIPDCVFDQASHVEFIDMEPEQLQNRLKQGCGARIPSAGCTLSQLNALRELGLRRCADRSALYASTQPAQSQALYRMQEHILVCLSSAPSNAQVIRTAARMAGAFRCGFTALFVETSKFQWMPQSDRERLRDNLKLAQKLGASIETVYGDDIAYQIAEYSRLSGITKIVLGRDMIPHRYIFRKASLTEQLIELAPDFDIHIIPDNRRSNRFTSRYREVLHTPSVSLIDLAKSILILALATIIGFLFHCLGLNETNIITVYILGVMLTSVFTKNSVYSLINSIAGVLAFNFFFTEPRFSLNVHSNDYPVTFVVMFVVSFLTSSLAAKLKSLAKHSAQMAWRTKILLETSQDLQKAGSQTEILSIIADQLLKILQRDIVVYCVKDEKLQEPEILLAEESDLKAQYTTDQEKQVAQWVLTNNKRAGAGTETFSDARCTYLSVRAGEHIYGVVGVAAAGKGLETSENSILLSVLEECALAMENQRHLEEKEAAAVLAKNEQLRANLLRSISHDLRTPLTSISGNASNLLSNGDMFDAKTRQQMYTDIYDDSIWLINLVENLLSVSRLDGGRMNLHISTELVDDVVSEALRHINRKSVDYHLHTQGDDYLLAQMDARLIVQVVINLVDNAIKYTPPGSDIDISWKRQGKYVLITVADNGPGISDEAKPHIFDMFYSASNQIVDSRRSMGLGLALCKSIVNAHGGEITVSDQLPHGAMFTFSIPAREVDLHE</sequence>
<dbReference type="GO" id="GO:0005524">
    <property type="term" value="F:ATP binding"/>
    <property type="evidence" value="ECO:0007669"/>
    <property type="project" value="UniProtKB-KW"/>
</dbReference>
<dbReference type="EMBL" id="JACOPO010000004">
    <property type="protein sequence ID" value="MBC5722831.1"/>
    <property type="molecule type" value="Genomic_DNA"/>
</dbReference>
<dbReference type="InterPro" id="IPR005467">
    <property type="entry name" value="His_kinase_dom"/>
</dbReference>
<evidence type="ECO:0000256" key="3">
    <source>
        <dbReference type="ARBA" id="ARBA00012438"/>
    </source>
</evidence>
<dbReference type="SMART" id="SM00387">
    <property type="entry name" value="HATPase_c"/>
    <property type="match status" value="1"/>
</dbReference>
<dbReference type="Gene3D" id="1.10.287.130">
    <property type="match status" value="1"/>
</dbReference>
<keyword evidence="12 13" id="KW-0472">Membrane</keyword>
<evidence type="ECO:0000256" key="2">
    <source>
        <dbReference type="ARBA" id="ARBA00004141"/>
    </source>
</evidence>
<keyword evidence="8 15" id="KW-0418">Kinase</keyword>
<evidence type="ECO:0000256" key="5">
    <source>
        <dbReference type="ARBA" id="ARBA00022679"/>
    </source>
</evidence>
<dbReference type="AlphaFoldDB" id="A0A8J6J8P4"/>
<keyword evidence="9" id="KW-0067">ATP-binding</keyword>
<dbReference type="InterPro" id="IPR029016">
    <property type="entry name" value="GAF-like_dom_sf"/>
</dbReference>
<dbReference type="FunFam" id="3.30.565.10:FF:000006">
    <property type="entry name" value="Sensor histidine kinase WalK"/>
    <property type="match status" value="1"/>
</dbReference>
<dbReference type="PANTHER" id="PTHR45569">
    <property type="entry name" value="SENSOR PROTEIN KDPD"/>
    <property type="match status" value="1"/>
</dbReference>
<keyword evidence="4" id="KW-0597">Phosphoprotein</keyword>
<evidence type="ECO:0000259" key="14">
    <source>
        <dbReference type="PROSITE" id="PS50109"/>
    </source>
</evidence>
<accession>A0A8J6J8P4</accession>
<dbReference type="CDD" id="cd00082">
    <property type="entry name" value="HisKA"/>
    <property type="match status" value="1"/>
</dbReference>
<feature type="domain" description="Histidine kinase" evidence="14">
    <location>
        <begin position="660"/>
        <end position="876"/>
    </location>
</feature>
<dbReference type="PANTHER" id="PTHR45569:SF1">
    <property type="entry name" value="SENSOR PROTEIN KDPD"/>
    <property type="match status" value="1"/>
</dbReference>
<evidence type="ECO:0000256" key="13">
    <source>
        <dbReference type="SAM" id="Phobius"/>
    </source>
</evidence>
<comment type="caution">
    <text evidence="15">The sequence shown here is derived from an EMBL/GenBank/DDBJ whole genome shotgun (WGS) entry which is preliminary data.</text>
</comment>
<keyword evidence="6 13" id="KW-0812">Transmembrane</keyword>
<dbReference type="InterPro" id="IPR038318">
    <property type="entry name" value="KdpD_sf"/>
</dbReference>
<dbReference type="SUPFAM" id="SSF47384">
    <property type="entry name" value="Homodimeric domain of signal transducing histidine kinase"/>
    <property type="match status" value="1"/>
</dbReference>
<evidence type="ECO:0000256" key="8">
    <source>
        <dbReference type="ARBA" id="ARBA00022777"/>
    </source>
</evidence>
<dbReference type="Gene3D" id="3.30.450.40">
    <property type="match status" value="1"/>
</dbReference>
<dbReference type="EC" id="2.7.13.3" evidence="3"/>
<feature type="transmembrane region" description="Helical" evidence="13">
    <location>
        <begin position="388"/>
        <end position="417"/>
    </location>
</feature>
<evidence type="ECO:0000256" key="9">
    <source>
        <dbReference type="ARBA" id="ARBA00022840"/>
    </source>
</evidence>
<dbReference type="PRINTS" id="PR00344">
    <property type="entry name" value="BCTRLSENSOR"/>
</dbReference>
<dbReference type="InterPro" id="IPR052023">
    <property type="entry name" value="Histidine_kinase_KdpD"/>
</dbReference>
<feature type="transmembrane region" description="Helical" evidence="13">
    <location>
        <begin position="429"/>
        <end position="447"/>
    </location>
</feature>
<dbReference type="InterPro" id="IPR027417">
    <property type="entry name" value="P-loop_NTPase"/>
</dbReference>
<dbReference type="SUPFAM" id="SSF55874">
    <property type="entry name" value="ATPase domain of HSP90 chaperone/DNA topoisomerase II/histidine kinase"/>
    <property type="match status" value="1"/>
</dbReference>
<dbReference type="InterPro" id="IPR036097">
    <property type="entry name" value="HisK_dim/P_sf"/>
</dbReference>
<keyword evidence="11" id="KW-0902">Two-component regulatory system</keyword>
<dbReference type="SMART" id="SM00388">
    <property type="entry name" value="HisKA"/>
    <property type="match status" value="1"/>
</dbReference>
<evidence type="ECO:0000256" key="12">
    <source>
        <dbReference type="ARBA" id="ARBA00023136"/>
    </source>
</evidence>
<evidence type="ECO:0000256" key="11">
    <source>
        <dbReference type="ARBA" id="ARBA00023012"/>
    </source>
</evidence>
<comment type="subcellular location">
    <subcellularLocation>
        <location evidence="2">Membrane</location>
        <topology evidence="2">Multi-pass membrane protein</topology>
    </subcellularLocation>
</comment>
<comment type="catalytic activity">
    <reaction evidence="1">
        <text>ATP + protein L-histidine = ADP + protein N-phospho-L-histidine.</text>
        <dbReference type="EC" id="2.7.13.3"/>
    </reaction>
</comment>
<protein>
    <recommendedName>
        <fullName evidence="3">histidine kinase</fullName>
        <ecNumber evidence="3">2.7.13.3</ecNumber>
    </recommendedName>
</protein>
<dbReference type="Pfam" id="PF02518">
    <property type="entry name" value="HATPase_c"/>
    <property type="match status" value="1"/>
</dbReference>
<keyword evidence="7" id="KW-0547">Nucleotide-binding</keyword>
<dbReference type="InterPro" id="IPR025201">
    <property type="entry name" value="KdpD_TM"/>
</dbReference>
<dbReference type="InterPro" id="IPR004358">
    <property type="entry name" value="Sig_transdc_His_kin-like_C"/>
</dbReference>
<dbReference type="InterPro" id="IPR003594">
    <property type="entry name" value="HATPase_dom"/>
</dbReference>
<dbReference type="SUPFAM" id="SSF52402">
    <property type="entry name" value="Adenine nucleotide alpha hydrolases-like"/>
    <property type="match status" value="1"/>
</dbReference>
<evidence type="ECO:0000256" key="10">
    <source>
        <dbReference type="ARBA" id="ARBA00022989"/>
    </source>
</evidence>
<dbReference type="GO" id="GO:0000155">
    <property type="term" value="F:phosphorelay sensor kinase activity"/>
    <property type="evidence" value="ECO:0007669"/>
    <property type="project" value="InterPro"/>
</dbReference>
<dbReference type="CDD" id="cd00075">
    <property type="entry name" value="HATPase"/>
    <property type="match status" value="1"/>
</dbReference>
<dbReference type="PROSITE" id="PS50109">
    <property type="entry name" value="HIS_KIN"/>
    <property type="match status" value="1"/>
</dbReference>
<reference evidence="15" key="1">
    <citation type="submission" date="2020-08" db="EMBL/GenBank/DDBJ databases">
        <title>Genome public.</title>
        <authorList>
            <person name="Liu C."/>
            <person name="Sun Q."/>
        </authorList>
    </citation>
    <scope>NUCLEOTIDE SEQUENCE</scope>
    <source>
        <strain evidence="15">NSJ-23</strain>
    </source>
</reference>
<dbReference type="InterPro" id="IPR036890">
    <property type="entry name" value="HATPase_C_sf"/>
</dbReference>
<dbReference type="Gene3D" id="3.40.50.300">
    <property type="entry name" value="P-loop containing nucleotide triphosphate hydrolases"/>
    <property type="match status" value="1"/>
</dbReference>
<evidence type="ECO:0000313" key="15">
    <source>
        <dbReference type="EMBL" id="MBC5722831.1"/>
    </source>
</evidence>
<evidence type="ECO:0000256" key="7">
    <source>
        <dbReference type="ARBA" id="ARBA00022741"/>
    </source>
</evidence>